<keyword evidence="5" id="KW-0732">Signal</keyword>
<evidence type="ECO:0000256" key="1">
    <source>
        <dbReference type="ARBA" id="ARBA00044945"/>
    </source>
</evidence>
<dbReference type="Proteomes" id="UP000028302">
    <property type="component" value="Unassembled WGS sequence"/>
</dbReference>
<proteinExistence type="inferred from homology"/>
<dbReference type="RefSeq" id="WP_051883179.1">
    <property type="nucleotide sequence ID" value="NZ_APNK01000006.1"/>
</dbReference>
<evidence type="ECO:0000256" key="2">
    <source>
        <dbReference type="ARBA" id="ARBA00044983"/>
    </source>
</evidence>
<dbReference type="Pfam" id="PF13801">
    <property type="entry name" value="Metal_resist"/>
    <property type="match status" value="1"/>
</dbReference>
<evidence type="ECO:0000256" key="4">
    <source>
        <dbReference type="SAM" id="MobiDB-lite"/>
    </source>
</evidence>
<feature type="region of interest" description="Disordered" evidence="4">
    <location>
        <begin position="32"/>
        <end position="55"/>
    </location>
</feature>
<evidence type="ECO:0000313" key="7">
    <source>
        <dbReference type="Proteomes" id="UP000028302"/>
    </source>
</evidence>
<feature type="signal peptide" evidence="5">
    <location>
        <begin position="1"/>
        <end position="28"/>
    </location>
</feature>
<dbReference type="Gene3D" id="1.20.120.1490">
    <property type="match status" value="1"/>
</dbReference>
<organism evidence="6 7">
    <name type="scientific">Salinisphaera hydrothermalis (strain C41B8)</name>
    <dbReference type="NCBI Taxonomy" id="1304275"/>
    <lineage>
        <taxon>Bacteria</taxon>
        <taxon>Pseudomonadati</taxon>
        <taxon>Pseudomonadota</taxon>
        <taxon>Gammaproteobacteria</taxon>
        <taxon>Salinisphaerales</taxon>
        <taxon>Salinisphaeraceae</taxon>
        <taxon>Salinisphaera</taxon>
    </lineage>
</organism>
<protein>
    <recommendedName>
        <fullName evidence="2">Signaling pathway modulator ZraP</fullName>
    </recommendedName>
    <alternativeName>
        <fullName evidence="3">Zinc resistance-associated protein</fullName>
    </alternativeName>
</protein>
<feature type="chain" id="PRO_5001776541" description="Signaling pathway modulator ZraP" evidence="5">
    <location>
        <begin position="29"/>
        <end position="231"/>
    </location>
</feature>
<gene>
    <name evidence="6" type="ORF">C41B8_06362</name>
</gene>
<evidence type="ECO:0000313" key="6">
    <source>
        <dbReference type="EMBL" id="KEZ78186.1"/>
    </source>
</evidence>
<feature type="region of interest" description="Disordered" evidence="4">
    <location>
        <begin position="209"/>
        <end position="231"/>
    </location>
</feature>
<evidence type="ECO:0000256" key="5">
    <source>
        <dbReference type="SAM" id="SignalP"/>
    </source>
</evidence>
<keyword evidence="7" id="KW-1185">Reference proteome</keyword>
<comment type="similarity">
    <text evidence="1">Belongs to the ZraP family.</text>
</comment>
<feature type="compositionally biased region" description="Low complexity" evidence="4">
    <location>
        <begin position="41"/>
        <end position="50"/>
    </location>
</feature>
<name>A0A084INA2_SALHC</name>
<accession>A0A084INA2</accession>
<dbReference type="STRING" id="1304275.C41B8_06362"/>
<dbReference type="AlphaFoldDB" id="A0A084INA2"/>
<dbReference type="eggNOG" id="COG3678">
    <property type="taxonomic scope" value="Bacteria"/>
</dbReference>
<dbReference type="EMBL" id="APNK01000006">
    <property type="protein sequence ID" value="KEZ78186.1"/>
    <property type="molecule type" value="Genomic_DNA"/>
</dbReference>
<evidence type="ECO:0000256" key="3">
    <source>
        <dbReference type="ARBA" id="ARBA00045001"/>
    </source>
</evidence>
<reference evidence="6 7" key="1">
    <citation type="submission" date="2013-03" db="EMBL/GenBank/DDBJ databases">
        <title>Salinisphaera hydrothermalis C41B8 Genome Sequencing.</title>
        <authorList>
            <person name="Li C."/>
            <person name="Lai Q."/>
            <person name="Shao Z."/>
        </authorList>
    </citation>
    <scope>NUCLEOTIDE SEQUENCE [LARGE SCALE GENOMIC DNA]</scope>
    <source>
        <strain evidence="6 7">C41B8</strain>
    </source>
</reference>
<dbReference type="InterPro" id="IPR025961">
    <property type="entry name" value="Metal_resist"/>
</dbReference>
<comment type="caution">
    <text evidence="6">The sequence shown here is derived from an EMBL/GenBank/DDBJ whole genome shotgun (WGS) entry which is preliminary data.</text>
</comment>
<sequence length="231" mass="25246">MALRKTLKTTTWLGVLALTTALSSPAFAQNGMMGGTGQSSAPPAQQTPTNPQTPPYGYGPGMMYGYGPGAMMYGYGPMMGNGYGPGGMPGYGPGYGAHMGPGYGYGYGMHGYGPGMMYGYGQGVGPGLNLNPKQREALRQQWQKQAGQQQQLRSQLYQDMNQMQSLMAQQNPDPQAVGKIYDRIAKTRRQMLINGVEMRNKFEHTLTPEQRTRWHRNGPWCPGNAYPDNDD</sequence>